<dbReference type="RefSeq" id="WP_011825638.1">
    <property type="nucleotide sequence ID" value="NC_008820.1"/>
</dbReference>
<dbReference type="Gene3D" id="3.10.290.10">
    <property type="entry name" value="RNA-binding S4 domain"/>
    <property type="match status" value="1"/>
</dbReference>
<protein>
    <recommendedName>
        <fullName evidence="4">Pseudouridine synthase</fullName>
        <ecNumber evidence="4">5.4.99.-</ecNumber>
    </recommendedName>
</protein>
<name>A2C8C2_PROM3</name>
<comment type="similarity">
    <text evidence="1 4">Belongs to the pseudouridine synthase RsuA family.</text>
</comment>
<dbReference type="GO" id="GO:0016829">
    <property type="term" value="F:lyase activity"/>
    <property type="evidence" value="ECO:0007669"/>
    <property type="project" value="UniProtKB-KW"/>
</dbReference>
<dbReference type="EC" id="5.4.99.-" evidence="4"/>
<dbReference type="InterPro" id="IPR036986">
    <property type="entry name" value="S4_RNA-bd_sf"/>
</dbReference>
<reference evidence="6 7" key="1">
    <citation type="journal article" date="2007" name="PLoS Genet.">
        <title>Patterns and implications of gene gain and loss in the evolution of Prochlorococcus.</title>
        <authorList>
            <person name="Kettler G.C."/>
            <person name="Martiny A.C."/>
            <person name="Huang K."/>
            <person name="Zucker J."/>
            <person name="Coleman M.L."/>
            <person name="Rodrigue S."/>
            <person name="Chen F."/>
            <person name="Lapidus A."/>
            <person name="Ferriera S."/>
            <person name="Johnson J."/>
            <person name="Steglich C."/>
            <person name="Church G.M."/>
            <person name="Richardson P."/>
            <person name="Chisholm S.W."/>
        </authorList>
    </citation>
    <scope>NUCLEOTIDE SEQUENCE [LARGE SCALE GENOMIC DNA]</scope>
    <source>
        <strain evidence="6 7">MIT 9303</strain>
    </source>
</reference>
<dbReference type="SMART" id="SM00363">
    <property type="entry name" value="S4"/>
    <property type="match status" value="1"/>
</dbReference>
<evidence type="ECO:0000259" key="5">
    <source>
        <dbReference type="SMART" id="SM00363"/>
    </source>
</evidence>
<keyword evidence="2 4" id="KW-0413">Isomerase</keyword>
<dbReference type="BioCyc" id="PMAR59922:G1G80-887-MONOMER"/>
<dbReference type="GO" id="GO:0000455">
    <property type="term" value="P:enzyme-directed rRNA pseudouridine synthesis"/>
    <property type="evidence" value="ECO:0007669"/>
    <property type="project" value="UniProtKB-ARBA"/>
</dbReference>
<dbReference type="SUPFAM" id="SSF55174">
    <property type="entry name" value="Alpha-L RNA-binding motif"/>
    <property type="match status" value="1"/>
</dbReference>
<keyword evidence="3" id="KW-0694">RNA-binding</keyword>
<dbReference type="PROSITE" id="PS01149">
    <property type="entry name" value="PSI_RSU"/>
    <property type="match status" value="1"/>
</dbReference>
<dbReference type="InterPro" id="IPR020094">
    <property type="entry name" value="TruA/RsuA/RluB/E/F_N"/>
</dbReference>
<dbReference type="GO" id="GO:0003723">
    <property type="term" value="F:RNA binding"/>
    <property type="evidence" value="ECO:0007669"/>
    <property type="project" value="UniProtKB-KW"/>
</dbReference>
<dbReference type="HOGENOM" id="CLU_024979_1_2_3"/>
<gene>
    <name evidence="6" type="primary">rsuA</name>
    <name evidence="6" type="ordered locus">P9303_09831</name>
</gene>
<dbReference type="EMBL" id="CP000554">
    <property type="protein sequence ID" value="ABM77732.1"/>
    <property type="molecule type" value="Genomic_DNA"/>
</dbReference>
<dbReference type="NCBIfam" id="TIGR00093">
    <property type="entry name" value="pseudouridine synthase"/>
    <property type="match status" value="1"/>
</dbReference>
<dbReference type="Gene3D" id="3.30.70.580">
    <property type="entry name" value="Pseudouridine synthase I, catalytic domain, N-terminal subdomain"/>
    <property type="match status" value="1"/>
</dbReference>
<dbReference type="STRING" id="59922.P9303_09831"/>
<evidence type="ECO:0000256" key="2">
    <source>
        <dbReference type="ARBA" id="ARBA00023235"/>
    </source>
</evidence>
<evidence type="ECO:0000256" key="1">
    <source>
        <dbReference type="ARBA" id="ARBA00008348"/>
    </source>
</evidence>
<dbReference type="Pfam" id="PF00849">
    <property type="entry name" value="PseudoU_synth_2"/>
    <property type="match status" value="1"/>
</dbReference>
<dbReference type="InterPro" id="IPR042092">
    <property type="entry name" value="PsdUridine_s_RsuA/RluB/E/F_cat"/>
</dbReference>
<dbReference type="InterPro" id="IPR050343">
    <property type="entry name" value="RsuA_PseudoU_synthase"/>
</dbReference>
<evidence type="ECO:0000313" key="6">
    <source>
        <dbReference type="EMBL" id="ABM77732.1"/>
    </source>
</evidence>
<dbReference type="InterPro" id="IPR000748">
    <property type="entry name" value="PsdUridine_synth_RsuA/RluB/E/F"/>
</dbReference>
<dbReference type="Proteomes" id="UP000002274">
    <property type="component" value="Chromosome"/>
</dbReference>
<organism evidence="6 7">
    <name type="scientific">Prochlorococcus marinus (strain MIT 9303)</name>
    <dbReference type="NCBI Taxonomy" id="59922"/>
    <lineage>
        <taxon>Bacteria</taxon>
        <taxon>Bacillati</taxon>
        <taxon>Cyanobacteriota</taxon>
        <taxon>Cyanophyceae</taxon>
        <taxon>Synechococcales</taxon>
        <taxon>Prochlorococcaceae</taxon>
        <taxon>Prochlorococcus</taxon>
    </lineage>
</organism>
<proteinExistence type="inferred from homology"/>
<accession>A2C8C2</accession>
<dbReference type="AlphaFoldDB" id="A2C8C2"/>
<dbReference type="KEGG" id="pmf:P9303_09831"/>
<dbReference type="PANTHER" id="PTHR47683">
    <property type="entry name" value="PSEUDOURIDINE SYNTHASE FAMILY PROTEIN-RELATED"/>
    <property type="match status" value="1"/>
</dbReference>
<dbReference type="Pfam" id="PF01479">
    <property type="entry name" value="S4"/>
    <property type="match status" value="1"/>
</dbReference>
<dbReference type="Gene3D" id="3.30.70.1560">
    <property type="entry name" value="Alpha-L RNA-binding motif"/>
    <property type="match status" value="1"/>
</dbReference>
<feature type="domain" description="RNA-binding S4" evidence="5">
    <location>
        <begin position="4"/>
        <end position="61"/>
    </location>
</feature>
<dbReference type="InterPro" id="IPR002942">
    <property type="entry name" value="S4_RNA-bd"/>
</dbReference>
<dbReference type="FunFam" id="3.10.290.10:FF:000003">
    <property type="entry name" value="Pseudouridine synthase"/>
    <property type="match status" value="1"/>
</dbReference>
<dbReference type="GO" id="GO:0120159">
    <property type="term" value="F:rRNA pseudouridine synthase activity"/>
    <property type="evidence" value="ECO:0007669"/>
    <property type="project" value="UniProtKB-ARBA"/>
</dbReference>
<dbReference type="PROSITE" id="PS50889">
    <property type="entry name" value="S4"/>
    <property type="match status" value="1"/>
</dbReference>
<dbReference type="CDD" id="cd02870">
    <property type="entry name" value="PseudoU_synth_RsuA_like"/>
    <property type="match status" value="1"/>
</dbReference>
<dbReference type="InterPro" id="IPR018496">
    <property type="entry name" value="PsdUridine_synth_RsuA/RluB_CS"/>
</dbReference>
<dbReference type="InterPro" id="IPR020103">
    <property type="entry name" value="PsdUridine_synth_cat_dom_sf"/>
</dbReference>
<sequence>MKQQRLQKLIAASGLCSRRHAEQLLLQERVTLNGHLAKLGDKADPELDKISVDGRVLNSNTETRVLLFNKPAGVITSCHDPHGRVTVFSLLPDKLCKGLHPVGRLDADSRGALLITNRGELTLRLTHPRYAHDKTYQVLVEGKPSPLVLSSWRHGVMLDGKTTLPAELELLQSHPSQSLLKVVLREGRNRQIRRVAEQLGHPVLDLQRTAIANVALDALPEGCWRALDEREWTPLLKITKPSMC</sequence>
<evidence type="ECO:0000313" key="7">
    <source>
        <dbReference type="Proteomes" id="UP000002274"/>
    </source>
</evidence>
<dbReference type="InterPro" id="IPR006145">
    <property type="entry name" value="PsdUridine_synth_RsuA/RluA"/>
</dbReference>
<dbReference type="SUPFAM" id="SSF55120">
    <property type="entry name" value="Pseudouridine synthase"/>
    <property type="match status" value="1"/>
</dbReference>
<dbReference type="CDD" id="cd00165">
    <property type="entry name" value="S4"/>
    <property type="match status" value="1"/>
</dbReference>
<evidence type="ECO:0000256" key="4">
    <source>
        <dbReference type="RuleBase" id="RU003887"/>
    </source>
</evidence>
<dbReference type="PANTHER" id="PTHR47683:SF2">
    <property type="entry name" value="RNA-BINDING S4 DOMAIN-CONTAINING PROTEIN"/>
    <property type="match status" value="1"/>
</dbReference>
<keyword evidence="6" id="KW-0456">Lyase</keyword>
<evidence type="ECO:0000256" key="3">
    <source>
        <dbReference type="PROSITE-ProRule" id="PRU00182"/>
    </source>
</evidence>